<keyword evidence="4" id="KW-1133">Transmembrane helix</keyword>
<feature type="transmembrane region" description="Helical" evidence="4">
    <location>
        <begin position="179"/>
        <end position="201"/>
    </location>
</feature>
<proteinExistence type="predicted"/>
<evidence type="ECO:0000256" key="1">
    <source>
        <dbReference type="ARBA" id="ARBA00004651"/>
    </source>
</evidence>
<name>A0ABU2JE46_9ACTN</name>
<keyword evidence="4" id="KW-0812">Transmembrane</keyword>
<gene>
    <name evidence="5" type="ORF">RM423_17920</name>
</gene>
<keyword evidence="6" id="KW-1185">Reference proteome</keyword>
<feature type="transmembrane region" description="Helical" evidence="4">
    <location>
        <begin position="254"/>
        <end position="273"/>
    </location>
</feature>
<feature type="transmembrane region" description="Helical" evidence="4">
    <location>
        <begin position="27"/>
        <end position="49"/>
    </location>
</feature>
<dbReference type="PANTHER" id="PTHR23535">
    <property type="entry name" value="SUGAR EFFLUX TRANSPORTER A-RELATED"/>
    <property type="match status" value="1"/>
</dbReference>
<feature type="transmembrane region" description="Helical" evidence="4">
    <location>
        <begin position="61"/>
        <end position="79"/>
    </location>
</feature>
<feature type="transmembrane region" description="Helical" evidence="4">
    <location>
        <begin position="115"/>
        <end position="136"/>
    </location>
</feature>
<keyword evidence="2" id="KW-0813">Transport</keyword>
<protein>
    <submittedName>
        <fullName evidence="5">MFS transporter</fullName>
    </submittedName>
</protein>
<feature type="transmembrane region" description="Helical" evidence="4">
    <location>
        <begin position="354"/>
        <end position="376"/>
    </location>
</feature>
<dbReference type="Proteomes" id="UP001183176">
    <property type="component" value="Unassembled WGS sequence"/>
</dbReference>
<feature type="transmembrane region" description="Helical" evidence="4">
    <location>
        <begin position="148"/>
        <end position="173"/>
    </location>
</feature>
<evidence type="ECO:0000256" key="4">
    <source>
        <dbReference type="SAM" id="Phobius"/>
    </source>
</evidence>
<feature type="transmembrane region" description="Helical" evidence="4">
    <location>
        <begin position="222"/>
        <end position="248"/>
    </location>
</feature>
<sequence length="425" mass="44263">MPEQGLRRGLLQDALQRSLLPAGPQRILAWSVFVVTVGGGLLLGSSTLYLTRIVGLSEVRVGFGLAVGAALGLAAGPLVGHLADRRGSREIQILTMLCGAVATAGYVLVRTFWALVLVSLLVALVGAASQASRAPLIRAFAFERYTWLLSYLRAVTNVGIMVGILIATIGIQLDTGPAYITMILGSAATFLGAAAALMRLPRVAPLPVTRDRGRWVALTDRPYLAVTLLNGAMSVHLAIPVFALPLWIVNNTSIPRWAITGVVVVNGLLIVALQVRVSRGVVDPLTASHRMRLAGLALLVSAGLIAATSHLPRWLATAVLLVAIVIYTIGELWHSAGSFELAFGLALPHAQGQYAGVFGLGQGAANAAAPALLAPLCLGLGSVGWLAVGGLLMVVGLLTPATVRWADRSRAGMVALPVNADDLPA</sequence>
<feature type="transmembrane region" description="Helical" evidence="4">
    <location>
        <begin position="293"/>
        <end position="309"/>
    </location>
</feature>
<dbReference type="InterPro" id="IPR036259">
    <property type="entry name" value="MFS_trans_sf"/>
</dbReference>
<accession>A0ABU2JE46</accession>
<evidence type="ECO:0000313" key="6">
    <source>
        <dbReference type="Proteomes" id="UP001183176"/>
    </source>
</evidence>
<dbReference type="Gene3D" id="1.20.1250.20">
    <property type="entry name" value="MFS general substrate transporter like domains"/>
    <property type="match status" value="1"/>
</dbReference>
<dbReference type="InterPro" id="IPR011701">
    <property type="entry name" value="MFS"/>
</dbReference>
<evidence type="ECO:0000313" key="5">
    <source>
        <dbReference type="EMBL" id="MDT0263264.1"/>
    </source>
</evidence>
<comment type="subcellular location">
    <subcellularLocation>
        <location evidence="1">Cell membrane</location>
        <topology evidence="1">Multi-pass membrane protein</topology>
    </subcellularLocation>
</comment>
<keyword evidence="4" id="KW-0472">Membrane</keyword>
<feature type="transmembrane region" description="Helical" evidence="4">
    <location>
        <begin position="315"/>
        <end position="333"/>
    </location>
</feature>
<dbReference type="RefSeq" id="WP_311424412.1">
    <property type="nucleotide sequence ID" value="NZ_JAVREH010000033.1"/>
</dbReference>
<comment type="caution">
    <text evidence="5">The sequence shown here is derived from an EMBL/GenBank/DDBJ whole genome shotgun (WGS) entry which is preliminary data.</text>
</comment>
<reference evidence="6" key="1">
    <citation type="submission" date="2023-07" db="EMBL/GenBank/DDBJ databases">
        <title>30 novel species of actinomycetes from the DSMZ collection.</title>
        <authorList>
            <person name="Nouioui I."/>
        </authorList>
    </citation>
    <scope>NUCLEOTIDE SEQUENCE [LARGE SCALE GENOMIC DNA]</scope>
    <source>
        <strain evidence="6">DSM 44399</strain>
    </source>
</reference>
<dbReference type="Pfam" id="PF07690">
    <property type="entry name" value="MFS_1"/>
    <property type="match status" value="1"/>
</dbReference>
<dbReference type="SUPFAM" id="SSF103473">
    <property type="entry name" value="MFS general substrate transporter"/>
    <property type="match status" value="1"/>
</dbReference>
<dbReference type="PANTHER" id="PTHR23535:SF1">
    <property type="entry name" value="MFS FAMILY TRANSPORT PROTEIN"/>
    <property type="match status" value="1"/>
</dbReference>
<feature type="transmembrane region" description="Helical" evidence="4">
    <location>
        <begin position="382"/>
        <end position="403"/>
    </location>
</feature>
<evidence type="ECO:0000256" key="2">
    <source>
        <dbReference type="ARBA" id="ARBA00022448"/>
    </source>
</evidence>
<evidence type="ECO:0000256" key="3">
    <source>
        <dbReference type="ARBA" id="ARBA00022475"/>
    </source>
</evidence>
<organism evidence="5 6">
    <name type="scientific">Jatrophihabitans lederbergiae</name>
    <dbReference type="NCBI Taxonomy" id="3075547"/>
    <lineage>
        <taxon>Bacteria</taxon>
        <taxon>Bacillati</taxon>
        <taxon>Actinomycetota</taxon>
        <taxon>Actinomycetes</taxon>
        <taxon>Jatrophihabitantales</taxon>
        <taxon>Jatrophihabitantaceae</taxon>
        <taxon>Jatrophihabitans</taxon>
    </lineage>
</organism>
<dbReference type="EMBL" id="JAVREH010000033">
    <property type="protein sequence ID" value="MDT0263264.1"/>
    <property type="molecule type" value="Genomic_DNA"/>
</dbReference>
<keyword evidence="3" id="KW-1003">Cell membrane</keyword>